<proteinExistence type="inferred from homology"/>
<dbReference type="PANTHER" id="PTHR30026:SF23">
    <property type="entry name" value="TO APRF-PUTATIVE OUTER MEMBRANE EFFLUX PROTEIN OR SECRETED ALKALINE PHOSPHATASE-RELATED"/>
    <property type="match status" value="1"/>
</dbReference>
<protein>
    <submittedName>
        <fullName evidence="9">TolC family protein</fullName>
    </submittedName>
</protein>
<dbReference type="InterPro" id="IPR003423">
    <property type="entry name" value="OMP_efflux"/>
</dbReference>
<dbReference type="InterPro" id="IPR051906">
    <property type="entry name" value="TolC-like"/>
</dbReference>
<feature type="transmembrane region" description="Helical" evidence="8">
    <location>
        <begin position="17"/>
        <end position="38"/>
    </location>
</feature>
<keyword evidence="7" id="KW-0998">Cell outer membrane</keyword>
<dbReference type="SUPFAM" id="SSF56954">
    <property type="entry name" value="Outer membrane efflux proteins (OEP)"/>
    <property type="match status" value="1"/>
</dbReference>
<comment type="subcellular location">
    <subcellularLocation>
        <location evidence="1">Cell outer membrane</location>
    </subcellularLocation>
</comment>
<evidence type="ECO:0000256" key="6">
    <source>
        <dbReference type="ARBA" id="ARBA00023136"/>
    </source>
</evidence>
<evidence type="ECO:0000256" key="4">
    <source>
        <dbReference type="ARBA" id="ARBA00022452"/>
    </source>
</evidence>
<evidence type="ECO:0000313" key="9">
    <source>
        <dbReference type="EMBL" id="GAA4786735.1"/>
    </source>
</evidence>
<dbReference type="EMBL" id="BAABIQ010000007">
    <property type="protein sequence ID" value="GAA4786735.1"/>
    <property type="molecule type" value="Genomic_DNA"/>
</dbReference>
<keyword evidence="10" id="KW-1185">Reference proteome</keyword>
<name>A0ABP9AV91_9SPHI</name>
<dbReference type="Pfam" id="PF02321">
    <property type="entry name" value="OEP"/>
    <property type="match status" value="1"/>
</dbReference>
<keyword evidence="4" id="KW-1134">Transmembrane beta strand</keyword>
<keyword evidence="5 8" id="KW-0812">Transmembrane</keyword>
<keyword evidence="3" id="KW-0813">Transport</keyword>
<comment type="similarity">
    <text evidence="2">Belongs to the outer membrane factor (OMF) (TC 1.B.17) family.</text>
</comment>
<gene>
    <name evidence="9" type="ORF">GCM10023231_13490</name>
</gene>
<dbReference type="PANTHER" id="PTHR30026">
    <property type="entry name" value="OUTER MEMBRANE PROTEIN TOLC"/>
    <property type="match status" value="1"/>
</dbReference>
<accession>A0ABP9AV91</accession>
<organism evidence="9 10">
    <name type="scientific">Olivibacter ginsenosidimutans</name>
    <dbReference type="NCBI Taxonomy" id="1176537"/>
    <lineage>
        <taxon>Bacteria</taxon>
        <taxon>Pseudomonadati</taxon>
        <taxon>Bacteroidota</taxon>
        <taxon>Sphingobacteriia</taxon>
        <taxon>Sphingobacteriales</taxon>
        <taxon>Sphingobacteriaceae</taxon>
        <taxon>Olivibacter</taxon>
    </lineage>
</organism>
<dbReference type="Proteomes" id="UP001501411">
    <property type="component" value="Unassembled WGS sequence"/>
</dbReference>
<evidence type="ECO:0000256" key="2">
    <source>
        <dbReference type="ARBA" id="ARBA00007613"/>
    </source>
</evidence>
<evidence type="ECO:0000256" key="1">
    <source>
        <dbReference type="ARBA" id="ARBA00004442"/>
    </source>
</evidence>
<evidence type="ECO:0000256" key="5">
    <source>
        <dbReference type="ARBA" id="ARBA00022692"/>
    </source>
</evidence>
<evidence type="ECO:0000256" key="7">
    <source>
        <dbReference type="ARBA" id="ARBA00023237"/>
    </source>
</evidence>
<keyword evidence="8" id="KW-1133">Transmembrane helix</keyword>
<evidence type="ECO:0000313" key="10">
    <source>
        <dbReference type="Proteomes" id="UP001501411"/>
    </source>
</evidence>
<dbReference type="Gene3D" id="1.20.1600.10">
    <property type="entry name" value="Outer membrane efflux proteins (OEP)"/>
    <property type="match status" value="1"/>
</dbReference>
<sequence length="459" mass="51694">MEINSVFFNLLVKYQTVSIFTFMPYKIILFLFCFYLPYLSIAQDTIKQVYSLEQIFDLTLKNNQSLKISSNALGIAKQQVEVTKLQRLPNASASLTGGYLGDALLIEKDFSKATKVPMPHFANTFALQASQLIFKGNTVNNAIANASLQEQIAALDLEESKLGIKLLVAGNYFDLYKLYNQREVYEQNIALAELRLRQIEKFYEKGMVTRNDVIRSELQISDLKLAVISINNNINVINKQLTIATGLPENTFILPDTTVLTQRPTVSSLAQYQEIARKNYPAIQSADLQVEIADKNLAITKADRLPTLSAYAGNNLQRPITSSSPAVDKYSNGWQVGLTLSYNIASLYDAPRNIKLDKLRKNQAKEQAILARQDKEIKVNATYTAHQEALVRVHTLAQNMRLANENYRIIEKKYLNQLALLIDMLDASNAKLDAELQHTNAAINVLYTHYQLLTELGTI</sequence>
<comment type="caution">
    <text evidence="9">The sequence shown here is derived from an EMBL/GenBank/DDBJ whole genome shotgun (WGS) entry which is preliminary data.</text>
</comment>
<evidence type="ECO:0000256" key="8">
    <source>
        <dbReference type="SAM" id="Phobius"/>
    </source>
</evidence>
<reference evidence="10" key="1">
    <citation type="journal article" date="2019" name="Int. J. Syst. Evol. Microbiol.">
        <title>The Global Catalogue of Microorganisms (GCM) 10K type strain sequencing project: providing services to taxonomists for standard genome sequencing and annotation.</title>
        <authorList>
            <consortium name="The Broad Institute Genomics Platform"/>
            <consortium name="The Broad Institute Genome Sequencing Center for Infectious Disease"/>
            <person name="Wu L."/>
            <person name="Ma J."/>
        </authorList>
    </citation>
    <scope>NUCLEOTIDE SEQUENCE [LARGE SCALE GENOMIC DNA]</scope>
    <source>
        <strain evidence="10">JCM 18200</strain>
    </source>
</reference>
<evidence type="ECO:0000256" key="3">
    <source>
        <dbReference type="ARBA" id="ARBA00022448"/>
    </source>
</evidence>
<keyword evidence="6 8" id="KW-0472">Membrane</keyword>